<dbReference type="Proteomes" id="UP000800035">
    <property type="component" value="Unassembled WGS sequence"/>
</dbReference>
<proteinExistence type="predicted"/>
<organism evidence="1 2">
    <name type="scientific">Byssothecium circinans</name>
    <dbReference type="NCBI Taxonomy" id="147558"/>
    <lineage>
        <taxon>Eukaryota</taxon>
        <taxon>Fungi</taxon>
        <taxon>Dikarya</taxon>
        <taxon>Ascomycota</taxon>
        <taxon>Pezizomycotina</taxon>
        <taxon>Dothideomycetes</taxon>
        <taxon>Pleosporomycetidae</taxon>
        <taxon>Pleosporales</taxon>
        <taxon>Massarineae</taxon>
        <taxon>Massarinaceae</taxon>
        <taxon>Byssothecium</taxon>
    </lineage>
</organism>
<sequence length="90" mass="10137">MPYTHSMCSWLSNIPPRNCDHHHSMVSQPFVWMFILSDPVLVLTITTTPQPRSATQHSYMSPLVIRVRRLTSSVGNLQSTGLSIAMSLLQ</sequence>
<dbReference type="EMBL" id="ML976996">
    <property type="protein sequence ID" value="KAF1955003.1"/>
    <property type="molecule type" value="Genomic_DNA"/>
</dbReference>
<dbReference type="AlphaFoldDB" id="A0A6A5TQ08"/>
<evidence type="ECO:0000313" key="2">
    <source>
        <dbReference type="Proteomes" id="UP000800035"/>
    </source>
</evidence>
<name>A0A6A5TQ08_9PLEO</name>
<keyword evidence="2" id="KW-1185">Reference proteome</keyword>
<gene>
    <name evidence="1" type="ORF">CC80DRAFT_110159</name>
</gene>
<evidence type="ECO:0000313" key="1">
    <source>
        <dbReference type="EMBL" id="KAF1955003.1"/>
    </source>
</evidence>
<protein>
    <submittedName>
        <fullName evidence="1">Uncharacterized protein</fullName>
    </submittedName>
</protein>
<accession>A0A6A5TQ08</accession>
<reference evidence="1" key="1">
    <citation type="journal article" date="2020" name="Stud. Mycol.">
        <title>101 Dothideomycetes genomes: a test case for predicting lifestyles and emergence of pathogens.</title>
        <authorList>
            <person name="Haridas S."/>
            <person name="Albert R."/>
            <person name="Binder M."/>
            <person name="Bloem J."/>
            <person name="Labutti K."/>
            <person name="Salamov A."/>
            <person name="Andreopoulos B."/>
            <person name="Baker S."/>
            <person name="Barry K."/>
            <person name="Bills G."/>
            <person name="Bluhm B."/>
            <person name="Cannon C."/>
            <person name="Castanera R."/>
            <person name="Culley D."/>
            <person name="Daum C."/>
            <person name="Ezra D."/>
            <person name="Gonzalez J."/>
            <person name="Henrissat B."/>
            <person name="Kuo A."/>
            <person name="Liang C."/>
            <person name="Lipzen A."/>
            <person name="Lutzoni F."/>
            <person name="Magnuson J."/>
            <person name="Mondo S."/>
            <person name="Nolan M."/>
            <person name="Ohm R."/>
            <person name="Pangilinan J."/>
            <person name="Park H.-J."/>
            <person name="Ramirez L."/>
            <person name="Alfaro M."/>
            <person name="Sun H."/>
            <person name="Tritt A."/>
            <person name="Yoshinaga Y."/>
            <person name="Zwiers L.-H."/>
            <person name="Turgeon B."/>
            <person name="Goodwin S."/>
            <person name="Spatafora J."/>
            <person name="Crous P."/>
            <person name="Grigoriev I."/>
        </authorList>
    </citation>
    <scope>NUCLEOTIDE SEQUENCE</scope>
    <source>
        <strain evidence="1">CBS 675.92</strain>
    </source>
</reference>